<proteinExistence type="predicted"/>
<dbReference type="InterPro" id="IPR011650">
    <property type="entry name" value="Peptidase_M20_dimer"/>
</dbReference>
<dbReference type="Pfam" id="PF01546">
    <property type="entry name" value="Peptidase_M20"/>
    <property type="match status" value="1"/>
</dbReference>
<keyword evidence="2" id="KW-0378">Hydrolase</keyword>
<dbReference type="GO" id="GO:0009089">
    <property type="term" value="P:lysine biosynthetic process via diaminopimelate"/>
    <property type="evidence" value="ECO:0007669"/>
    <property type="project" value="InterPro"/>
</dbReference>
<name>A0A381N8Z3_9ZZZZ</name>
<dbReference type="PANTHER" id="PTHR43808">
    <property type="entry name" value="ACETYLORNITHINE DEACETYLASE"/>
    <property type="match status" value="1"/>
</dbReference>
<keyword evidence="1" id="KW-0479">Metal-binding</keyword>
<dbReference type="NCBIfam" id="TIGR01900">
    <property type="entry name" value="dapE-gram_pos"/>
    <property type="match status" value="1"/>
</dbReference>
<feature type="non-terminal residue" evidence="4">
    <location>
        <position position="1"/>
    </location>
</feature>
<accession>A0A381N8Z3</accession>
<feature type="domain" description="Peptidase M20 dimerisation" evidence="3">
    <location>
        <begin position="159"/>
        <end position="264"/>
    </location>
</feature>
<evidence type="ECO:0000256" key="2">
    <source>
        <dbReference type="ARBA" id="ARBA00022801"/>
    </source>
</evidence>
<sequence length="353" mass="37693">VTDLLALTAELVDIPSVSFDEADLVAYLEAELRAVPGLGVDRIGDNLVARTDLGRDHRLILAGHTDTVPGDTTGSRLDGDTLWGLGAADMKGGLAVMLELARTVSEPAIDVTWVLYAREEVAIAHNGLRELFAEAPDLLDGDVAILGEPTGGAVEAGCQGTMRFEVTLAGTRAHTARPWMGRNAVHRLGGLLDALNGYEHREPVVDGCRYREALQAVHVEGGVAGNVVPDRAMVRINHRYAPDRTGDEAEAHVRGFLAPHLEEDDEVDLVDHSLAAAPGLSHPLLRAVVERNGLKVGAKLGWTDVAFFSERGVPAVNLGPGESTLAHTADERVERSSLESCYEVLRDLLLNGA</sequence>
<dbReference type="InterPro" id="IPR050072">
    <property type="entry name" value="Peptidase_M20A"/>
</dbReference>
<dbReference type="InterPro" id="IPR036264">
    <property type="entry name" value="Bact_exopeptidase_dim_dom"/>
</dbReference>
<organism evidence="4">
    <name type="scientific">marine metagenome</name>
    <dbReference type="NCBI Taxonomy" id="408172"/>
    <lineage>
        <taxon>unclassified sequences</taxon>
        <taxon>metagenomes</taxon>
        <taxon>ecological metagenomes</taxon>
    </lineage>
</organism>
<dbReference type="GO" id="GO:0008777">
    <property type="term" value="F:acetylornithine deacetylase activity"/>
    <property type="evidence" value="ECO:0007669"/>
    <property type="project" value="TreeGrafter"/>
</dbReference>
<dbReference type="Gene3D" id="3.30.70.360">
    <property type="match status" value="1"/>
</dbReference>
<dbReference type="GO" id="GO:0046872">
    <property type="term" value="F:metal ion binding"/>
    <property type="evidence" value="ECO:0007669"/>
    <property type="project" value="UniProtKB-KW"/>
</dbReference>
<evidence type="ECO:0000313" key="4">
    <source>
        <dbReference type="EMBL" id="SUZ50544.1"/>
    </source>
</evidence>
<dbReference type="InterPro" id="IPR010174">
    <property type="entry name" value="Succinyl-DAP_deSuclase_DapE"/>
</dbReference>
<gene>
    <name evidence="4" type="ORF">METZ01_LOCUS3398</name>
</gene>
<dbReference type="AlphaFoldDB" id="A0A381N8Z3"/>
<dbReference type="GO" id="GO:0009014">
    <property type="term" value="F:succinyl-diaminopimelate desuccinylase activity"/>
    <property type="evidence" value="ECO:0007669"/>
    <property type="project" value="InterPro"/>
</dbReference>
<evidence type="ECO:0000259" key="3">
    <source>
        <dbReference type="Pfam" id="PF07687"/>
    </source>
</evidence>
<dbReference type="PANTHER" id="PTHR43808:SF31">
    <property type="entry name" value="N-ACETYL-L-CITRULLINE DEACETYLASE"/>
    <property type="match status" value="1"/>
</dbReference>
<reference evidence="4" key="1">
    <citation type="submission" date="2018-05" db="EMBL/GenBank/DDBJ databases">
        <authorList>
            <person name="Lanie J.A."/>
            <person name="Ng W.-L."/>
            <person name="Kazmierczak K.M."/>
            <person name="Andrzejewski T.M."/>
            <person name="Davidsen T.M."/>
            <person name="Wayne K.J."/>
            <person name="Tettelin H."/>
            <person name="Glass J.I."/>
            <person name="Rusch D."/>
            <person name="Podicherti R."/>
            <person name="Tsui H.-C.T."/>
            <person name="Winkler M.E."/>
        </authorList>
    </citation>
    <scope>NUCLEOTIDE SEQUENCE</scope>
</reference>
<dbReference type="EMBL" id="UINC01000176">
    <property type="protein sequence ID" value="SUZ50544.1"/>
    <property type="molecule type" value="Genomic_DNA"/>
</dbReference>
<evidence type="ECO:0000256" key="1">
    <source>
        <dbReference type="ARBA" id="ARBA00022723"/>
    </source>
</evidence>
<dbReference type="Gene3D" id="3.40.630.10">
    <property type="entry name" value="Zn peptidases"/>
    <property type="match status" value="1"/>
</dbReference>
<protein>
    <recommendedName>
        <fullName evidence="3">Peptidase M20 dimerisation domain-containing protein</fullName>
    </recommendedName>
</protein>
<dbReference type="SUPFAM" id="SSF53187">
    <property type="entry name" value="Zn-dependent exopeptidases"/>
    <property type="match status" value="1"/>
</dbReference>
<dbReference type="SUPFAM" id="SSF55031">
    <property type="entry name" value="Bacterial exopeptidase dimerisation domain"/>
    <property type="match status" value="1"/>
</dbReference>
<dbReference type="InterPro" id="IPR002933">
    <property type="entry name" value="Peptidase_M20"/>
</dbReference>
<dbReference type="GO" id="GO:0006526">
    <property type="term" value="P:L-arginine biosynthetic process"/>
    <property type="evidence" value="ECO:0007669"/>
    <property type="project" value="TreeGrafter"/>
</dbReference>
<dbReference type="Pfam" id="PF07687">
    <property type="entry name" value="M20_dimer"/>
    <property type="match status" value="1"/>
</dbReference>